<evidence type="ECO:0000313" key="2">
    <source>
        <dbReference type="EMBL" id="MBB5032641.1"/>
    </source>
</evidence>
<sequence>MRPRTFEIRGLPAMLFMGMLAVAAVALLALLLMVGAAVAVTGLAISAVAALFYTLRRKLSSGSKSTPWLEPAQTSTPTTTSLEVREIEVEVLPRRD</sequence>
<dbReference type="AlphaFoldDB" id="A0A7W7YAI8"/>
<dbReference type="Proteomes" id="UP000590740">
    <property type="component" value="Unassembled WGS sequence"/>
</dbReference>
<organism evidence="2 3">
    <name type="scientific">Prosthecobacter vanneervenii</name>
    <dbReference type="NCBI Taxonomy" id="48466"/>
    <lineage>
        <taxon>Bacteria</taxon>
        <taxon>Pseudomonadati</taxon>
        <taxon>Verrucomicrobiota</taxon>
        <taxon>Verrucomicrobiia</taxon>
        <taxon>Verrucomicrobiales</taxon>
        <taxon>Verrucomicrobiaceae</taxon>
        <taxon>Prosthecobacter</taxon>
    </lineage>
</organism>
<keyword evidence="2" id="KW-0378">Hydrolase</keyword>
<dbReference type="GO" id="GO:0008233">
    <property type="term" value="F:peptidase activity"/>
    <property type="evidence" value="ECO:0007669"/>
    <property type="project" value="UniProtKB-KW"/>
</dbReference>
<evidence type="ECO:0000313" key="3">
    <source>
        <dbReference type="Proteomes" id="UP000590740"/>
    </source>
</evidence>
<evidence type="ECO:0000256" key="1">
    <source>
        <dbReference type="SAM" id="MobiDB-lite"/>
    </source>
</evidence>
<dbReference type="EMBL" id="JACHIG010000004">
    <property type="protein sequence ID" value="MBB5032641.1"/>
    <property type="molecule type" value="Genomic_DNA"/>
</dbReference>
<proteinExistence type="predicted"/>
<reference evidence="2 3" key="1">
    <citation type="submission" date="2020-08" db="EMBL/GenBank/DDBJ databases">
        <title>Genomic Encyclopedia of Type Strains, Phase IV (KMG-IV): sequencing the most valuable type-strain genomes for metagenomic binning, comparative biology and taxonomic classification.</title>
        <authorList>
            <person name="Goeker M."/>
        </authorList>
    </citation>
    <scope>NUCLEOTIDE SEQUENCE [LARGE SCALE GENOMIC DNA]</scope>
    <source>
        <strain evidence="2 3">DSM 12252</strain>
    </source>
</reference>
<keyword evidence="3" id="KW-1185">Reference proteome</keyword>
<protein>
    <submittedName>
        <fullName evidence="2">Membrane protein implicated in regulation of membrane protease activity</fullName>
    </submittedName>
</protein>
<keyword evidence="2" id="KW-0645">Protease</keyword>
<dbReference type="RefSeq" id="WP_184339562.1">
    <property type="nucleotide sequence ID" value="NZ_JACHIG010000004.1"/>
</dbReference>
<accession>A0A7W7YAI8</accession>
<gene>
    <name evidence="2" type="ORF">HNQ65_002223</name>
</gene>
<dbReference type="GO" id="GO:0006508">
    <property type="term" value="P:proteolysis"/>
    <property type="evidence" value="ECO:0007669"/>
    <property type="project" value="UniProtKB-KW"/>
</dbReference>
<comment type="caution">
    <text evidence="2">The sequence shown here is derived from an EMBL/GenBank/DDBJ whole genome shotgun (WGS) entry which is preliminary data.</text>
</comment>
<feature type="region of interest" description="Disordered" evidence="1">
    <location>
        <begin position="61"/>
        <end position="81"/>
    </location>
</feature>
<name>A0A7W7YAI8_9BACT</name>